<accession>A0A381YHP6</accession>
<dbReference type="AlphaFoldDB" id="A0A381YHP6"/>
<organism evidence="1">
    <name type="scientific">marine metagenome</name>
    <dbReference type="NCBI Taxonomy" id="408172"/>
    <lineage>
        <taxon>unclassified sequences</taxon>
        <taxon>metagenomes</taxon>
        <taxon>ecological metagenomes</taxon>
    </lineage>
</organism>
<dbReference type="InterPro" id="IPR009097">
    <property type="entry name" value="Cyclic_Pdiesterase"/>
</dbReference>
<dbReference type="InterPro" id="IPR050580">
    <property type="entry name" value="2H_phosphoesterase_YjcG-like"/>
</dbReference>
<proteinExistence type="predicted"/>
<dbReference type="Pfam" id="PF13563">
    <property type="entry name" value="2_5_RNA_ligase2"/>
    <property type="match status" value="1"/>
</dbReference>
<name>A0A381YHP6_9ZZZZ</name>
<evidence type="ECO:0000313" key="1">
    <source>
        <dbReference type="EMBL" id="SVA75947.1"/>
    </source>
</evidence>
<dbReference type="Gene3D" id="3.90.1140.10">
    <property type="entry name" value="Cyclic phosphodiesterase"/>
    <property type="match status" value="1"/>
</dbReference>
<dbReference type="PANTHER" id="PTHR40037">
    <property type="entry name" value="PHOSPHOESTERASE YJCG-RELATED"/>
    <property type="match status" value="1"/>
</dbReference>
<evidence type="ECO:0008006" key="2">
    <source>
        <dbReference type="Google" id="ProtNLM"/>
    </source>
</evidence>
<dbReference type="PANTHER" id="PTHR40037:SF1">
    <property type="entry name" value="PHOSPHOESTERASE SAOUHSC_00951-RELATED"/>
    <property type="match status" value="1"/>
</dbReference>
<protein>
    <recommendedName>
        <fullName evidence="2">Phosphoesterase HXTX domain-containing protein</fullName>
    </recommendedName>
</protein>
<dbReference type="SUPFAM" id="SSF55144">
    <property type="entry name" value="LigT-like"/>
    <property type="match status" value="1"/>
</dbReference>
<dbReference type="EMBL" id="UINC01018148">
    <property type="protein sequence ID" value="SVA75947.1"/>
    <property type="molecule type" value="Genomic_DNA"/>
</dbReference>
<sequence>MPGVSGLKALYYIAVVLPSPQADAVKTLQHRAHTAYHSRAALRSPPHITLRAPFRTPLDQVGSLKQVLTEFASSYPPFSVELGGFGCFPPRVVFVRVIENQMLSAIQHDLIKTLTENQIVGSGEQALRAFHPHITIAFRDLIQRHFRSLWGEVEHKSFVDRFTAGGITLLRHNGKIWTAEANFLFGQKEFDART</sequence>
<reference evidence="1" key="1">
    <citation type="submission" date="2018-05" db="EMBL/GenBank/DDBJ databases">
        <authorList>
            <person name="Lanie J.A."/>
            <person name="Ng W.-L."/>
            <person name="Kazmierczak K.M."/>
            <person name="Andrzejewski T.M."/>
            <person name="Davidsen T.M."/>
            <person name="Wayne K.J."/>
            <person name="Tettelin H."/>
            <person name="Glass J.I."/>
            <person name="Rusch D."/>
            <person name="Podicherti R."/>
            <person name="Tsui H.-C.T."/>
            <person name="Winkler M.E."/>
        </authorList>
    </citation>
    <scope>NUCLEOTIDE SEQUENCE</scope>
</reference>
<gene>
    <name evidence="1" type="ORF">METZ01_LOCUS128801</name>
</gene>